<evidence type="ECO:0000313" key="2">
    <source>
        <dbReference type="Proteomes" id="UP000485058"/>
    </source>
</evidence>
<evidence type="ECO:0000313" key="1">
    <source>
        <dbReference type="EMBL" id="GFH23766.1"/>
    </source>
</evidence>
<gene>
    <name evidence="1" type="ORF">HaLaN_21433</name>
</gene>
<dbReference type="EMBL" id="BLLF01002358">
    <property type="protein sequence ID" value="GFH23766.1"/>
    <property type="molecule type" value="Genomic_DNA"/>
</dbReference>
<dbReference type="AlphaFoldDB" id="A0A699ZYF2"/>
<keyword evidence="1" id="KW-0689">Ribosomal protein</keyword>
<accession>A0A699ZYF2</accession>
<organism evidence="1 2">
    <name type="scientific">Haematococcus lacustris</name>
    <name type="common">Green alga</name>
    <name type="synonym">Haematococcus pluvialis</name>
    <dbReference type="NCBI Taxonomy" id="44745"/>
    <lineage>
        <taxon>Eukaryota</taxon>
        <taxon>Viridiplantae</taxon>
        <taxon>Chlorophyta</taxon>
        <taxon>core chlorophytes</taxon>
        <taxon>Chlorophyceae</taxon>
        <taxon>CS clade</taxon>
        <taxon>Chlamydomonadales</taxon>
        <taxon>Haematococcaceae</taxon>
        <taxon>Haematococcus</taxon>
    </lineage>
</organism>
<feature type="non-terminal residue" evidence="1">
    <location>
        <position position="1"/>
    </location>
</feature>
<comment type="caution">
    <text evidence="1">The sequence shown here is derived from an EMBL/GenBank/DDBJ whole genome shotgun (WGS) entry which is preliminary data.</text>
</comment>
<dbReference type="GO" id="GO:0005840">
    <property type="term" value="C:ribosome"/>
    <property type="evidence" value="ECO:0007669"/>
    <property type="project" value="UniProtKB-KW"/>
</dbReference>
<sequence>MLILNPEMDDLARDKELAKFEAYINKEQCINIQAVLRSRTRLAYPMQK</sequence>
<keyword evidence="2" id="KW-1185">Reference proteome</keyword>
<reference evidence="1 2" key="1">
    <citation type="submission" date="2020-02" db="EMBL/GenBank/DDBJ databases">
        <title>Draft genome sequence of Haematococcus lacustris strain NIES-144.</title>
        <authorList>
            <person name="Morimoto D."/>
            <person name="Nakagawa S."/>
            <person name="Yoshida T."/>
            <person name="Sawayama S."/>
        </authorList>
    </citation>
    <scope>NUCLEOTIDE SEQUENCE [LARGE SCALE GENOMIC DNA]</scope>
    <source>
        <strain evidence="1 2">NIES-144</strain>
    </source>
</reference>
<dbReference type="Proteomes" id="UP000485058">
    <property type="component" value="Unassembled WGS sequence"/>
</dbReference>
<protein>
    <submittedName>
        <fullName evidence="1">Plastid ribosomal protein S6</fullName>
    </submittedName>
</protein>
<name>A0A699ZYF2_HAELA</name>
<proteinExistence type="predicted"/>
<keyword evidence="1" id="KW-0687">Ribonucleoprotein</keyword>